<feature type="transmembrane region" description="Helical" evidence="8">
    <location>
        <begin position="129"/>
        <end position="150"/>
    </location>
</feature>
<organism evidence="9 10">
    <name type="scientific">Candidatus Coatesbacteria bacterium RBG_13_66_14</name>
    <dbReference type="NCBI Taxonomy" id="1817816"/>
    <lineage>
        <taxon>Bacteria</taxon>
        <taxon>Candidatus Coatesiibacteriota</taxon>
    </lineage>
</organism>
<comment type="cofactor">
    <cofactor evidence="7">
        <name>Mg(2+)</name>
        <dbReference type="ChEBI" id="CHEBI:18420"/>
    </cofactor>
</comment>
<feature type="binding site" evidence="7">
    <location>
        <position position="161"/>
    </location>
    <ligand>
        <name>Mg(2+)</name>
        <dbReference type="ChEBI" id="CHEBI:18420"/>
    </ligand>
</feature>
<evidence type="ECO:0000256" key="5">
    <source>
        <dbReference type="ARBA" id="ARBA00022989"/>
    </source>
</evidence>
<feature type="transmembrane region" description="Helical" evidence="8">
    <location>
        <begin position="157"/>
        <end position="178"/>
    </location>
</feature>
<dbReference type="STRING" id="1817816.A2Y64_07455"/>
<evidence type="ECO:0000256" key="1">
    <source>
        <dbReference type="ARBA" id="ARBA00004651"/>
    </source>
</evidence>
<comment type="caution">
    <text evidence="9">The sequence shown here is derived from an EMBL/GenBank/DDBJ whole genome shotgun (WGS) entry which is preliminary data.</text>
</comment>
<keyword evidence="5 8" id="KW-1133">Transmembrane helix</keyword>
<evidence type="ECO:0000256" key="2">
    <source>
        <dbReference type="ARBA" id="ARBA00022475"/>
    </source>
</evidence>
<evidence type="ECO:0008006" key="11">
    <source>
        <dbReference type="Google" id="ProtNLM"/>
    </source>
</evidence>
<dbReference type="AlphaFoldDB" id="A0A1F5F737"/>
<keyword evidence="7" id="KW-0479">Metal-binding</keyword>
<dbReference type="Proteomes" id="UP000177187">
    <property type="component" value="Unassembled WGS sequence"/>
</dbReference>
<keyword evidence="4 8" id="KW-0812">Transmembrane</keyword>
<dbReference type="CDD" id="cd06853">
    <property type="entry name" value="GT_WecA_like"/>
    <property type="match status" value="1"/>
</dbReference>
<dbReference type="PANTHER" id="PTHR22926:SF3">
    <property type="entry name" value="UNDECAPRENYL-PHOSPHATE ALPHA-N-ACETYLGLUCOSAMINYL 1-PHOSPHATE TRANSFERASE"/>
    <property type="match status" value="1"/>
</dbReference>
<proteinExistence type="predicted"/>
<evidence type="ECO:0000256" key="7">
    <source>
        <dbReference type="PIRSR" id="PIRSR600715-1"/>
    </source>
</evidence>
<feature type="transmembrane region" description="Helical" evidence="8">
    <location>
        <begin position="266"/>
        <end position="283"/>
    </location>
</feature>
<dbReference type="PANTHER" id="PTHR22926">
    <property type="entry name" value="PHOSPHO-N-ACETYLMURAMOYL-PENTAPEPTIDE-TRANSFERASE"/>
    <property type="match status" value="1"/>
</dbReference>
<feature type="transmembrane region" description="Helical" evidence="8">
    <location>
        <begin position="240"/>
        <end position="260"/>
    </location>
</feature>
<feature type="transmembrane region" description="Helical" evidence="8">
    <location>
        <begin position="190"/>
        <end position="209"/>
    </location>
</feature>
<feature type="transmembrane region" description="Helical" evidence="8">
    <location>
        <begin position="79"/>
        <end position="97"/>
    </location>
</feature>
<keyword evidence="3" id="KW-0808">Transferase</keyword>
<keyword evidence="2" id="KW-1003">Cell membrane</keyword>
<name>A0A1F5F737_9BACT</name>
<sequence>MPYLGGAGVFIPFLILCFAFFGAPWWAVLLAAVAGTLTFLGTFDDLRPVKVKVKFLIEVALIALFYPLFVHVLGLRPDVVLIIVGVVGIVVLGNGFNQVDVLDGLAAGVSFFICLALFVMYQSPSSSGTLSGLAVAPLVLAGLLGGFLAFNRPPASIYLGDGGSLPLGFVVSVFLAVWIFDAYPWDVREIVVAGSVISPVIFEVLLVSFHRIKRGWSVFQGSPDHFALRLVRVGWSVPRVLVTALAVCAVLAASVGLLWLPPLYSWIFAGSLFVFYGVAFWRLSKIKVPAITK</sequence>
<evidence type="ECO:0000256" key="3">
    <source>
        <dbReference type="ARBA" id="ARBA00022679"/>
    </source>
</evidence>
<keyword evidence="7" id="KW-0460">Magnesium</keyword>
<comment type="subcellular location">
    <subcellularLocation>
        <location evidence="1">Cell membrane</location>
        <topology evidence="1">Multi-pass membrane protein</topology>
    </subcellularLocation>
</comment>
<dbReference type="GO" id="GO:0046872">
    <property type="term" value="F:metal ion binding"/>
    <property type="evidence" value="ECO:0007669"/>
    <property type="project" value="UniProtKB-KW"/>
</dbReference>
<protein>
    <recommendedName>
        <fullName evidence="11">Undecaprenyl-phosphate alpha-N-acetylglucosaminyl 1-phosphate transferase</fullName>
    </recommendedName>
</protein>
<keyword evidence="6 8" id="KW-0472">Membrane</keyword>
<feature type="binding site" evidence="7">
    <location>
        <position position="97"/>
    </location>
    <ligand>
        <name>Mg(2+)</name>
        <dbReference type="ChEBI" id="CHEBI:18420"/>
    </ligand>
</feature>
<dbReference type="GO" id="GO:0044038">
    <property type="term" value="P:cell wall macromolecule biosynthetic process"/>
    <property type="evidence" value="ECO:0007669"/>
    <property type="project" value="TreeGrafter"/>
</dbReference>
<dbReference type="GO" id="GO:0016780">
    <property type="term" value="F:phosphotransferase activity, for other substituted phosphate groups"/>
    <property type="evidence" value="ECO:0007669"/>
    <property type="project" value="InterPro"/>
</dbReference>
<dbReference type="GO" id="GO:0009103">
    <property type="term" value="P:lipopolysaccharide biosynthetic process"/>
    <property type="evidence" value="ECO:0007669"/>
    <property type="project" value="TreeGrafter"/>
</dbReference>
<evidence type="ECO:0000313" key="10">
    <source>
        <dbReference type="Proteomes" id="UP000177187"/>
    </source>
</evidence>
<feature type="transmembrane region" description="Helical" evidence="8">
    <location>
        <begin position="12"/>
        <end position="43"/>
    </location>
</feature>
<feature type="transmembrane region" description="Helical" evidence="8">
    <location>
        <begin position="104"/>
        <end position="123"/>
    </location>
</feature>
<dbReference type="GO" id="GO:0071555">
    <property type="term" value="P:cell wall organization"/>
    <property type="evidence" value="ECO:0007669"/>
    <property type="project" value="TreeGrafter"/>
</dbReference>
<evidence type="ECO:0000256" key="6">
    <source>
        <dbReference type="ARBA" id="ARBA00023136"/>
    </source>
</evidence>
<feature type="transmembrane region" description="Helical" evidence="8">
    <location>
        <begin position="55"/>
        <end position="73"/>
    </location>
</feature>
<evidence type="ECO:0000256" key="8">
    <source>
        <dbReference type="SAM" id="Phobius"/>
    </source>
</evidence>
<evidence type="ECO:0000313" key="9">
    <source>
        <dbReference type="EMBL" id="OGD75440.1"/>
    </source>
</evidence>
<dbReference type="InterPro" id="IPR000715">
    <property type="entry name" value="Glycosyl_transferase_4"/>
</dbReference>
<reference evidence="9 10" key="1">
    <citation type="journal article" date="2016" name="Nat. Commun.">
        <title>Thousands of microbial genomes shed light on interconnected biogeochemical processes in an aquifer system.</title>
        <authorList>
            <person name="Anantharaman K."/>
            <person name="Brown C.T."/>
            <person name="Hug L.A."/>
            <person name="Sharon I."/>
            <person name="Castelle C.J."/>
            <person name="Probst A.J."/>
            <person name="Thomas B.C."/>
            <person name="Singh A."/>
            <person name="Wilkins M.J."/>
            <person name="Karaoz U."/>
            <person name="Brodie E.L."/>
            <person name="Williams K.H."/>
            <person name="Hubbard S.S."/>
            <person name="Banfield J.F."/>
        </authorList>
    </citation>
    <scope>NUCLEOTIDE SEQUENCE [LARGE SCALE GENOMIC DNA]</scope>
</reference>
<accession>A0A1F5F737</accession>
<gene>
    <name evidence="9" type="ORF">A2Y64_07455</name>
</gene>
<dbReference type="GO" id="GO:0005886">
    <property type="term" value="C:plasma membrane"/>
    <property type="evidence" value="ECO:0007669"/>
    <property type="project" value="UniProtKB-SubCell"/>
</dbReference>
<dbReference type="Pfam" id="PF00953">
    <property type="entry name" value="Glycos_transf_4"/>
    <property type="match status" value="1"/>
</dbReference>
<evidence type="ECO:0000256" key="4">
    <source>
        <dbReference type="ARBA" id="ARBA00022692"/>
    </source>
</evidence>
<dbReference type="EMBL" id="MFAF01000072">
    <property type="protein sequence ID" value="OGD75440.1"/>
    <property type="molecule type" value="Genomic_DNA"/>
</dbReference>